<evidence type="ECO:0000313" key="3">
    <source>
        <dbReference type="Proteomes" id="UP001163726"/>
    </source>
</evidence>
<feature type="domain" description="DUF2726" evidence="1">
    <location>
        <begin position="47"/>
        <end position="147"/>
    </location>
</feature>
<accession>A0ABY7AHZ9</accession>
<organism evidence="2 3">
    <name type="scientific">Catenovulum adriaticum</name>
    <dbReference type="NCBI Taxonomy" id="2984846"/>
    <lineage>
        <taxon>Bacteria</taxon>
        <taxon>Pseudomonadati</taxon>
        <taxon>Pseudomonadota</taxon>
        <taxon>Gammaproteobacteria</taxon>
        <taxon>Alteromonadales</taxon>
        <taxon>Alteromonadaceae</taxon>
        <taxon>Catenovulum</taxon>
    </lineage>
</organism>
<sequence length="161" mass="18731">MNILIVVGVFILVLIATHFWQKKQQQAKIDRFEFIKKHEALQLNPRQKLHLLLQQILSSEYRIHCQVSLAYLISAQDKLLKRNSLSKLMDFVITDKNNAILAVIELDTRAENERKNDWVLACLKGQHSFIRIPPQQDYNLESIAEHLQTVCGLAIENRQMS</sequence>
<dbReference type="InterPro" id="IPR024402">
    <property type="entry name" value="DUF2726"/>
</dbReference>
<gene>
    <name evidence="2" type="ORF">OLW01_08520</name>
</gene>
<keyword evidence="3" id="KW-1185">Reference proteome</keyword>
<dbReference type="Pfam" id="PF10881">
    <property type="entry name" value="DUF2726"/>
    <property type="match status" value="1"/>
</dbReference>
<dbReference type="EMBL" id="CP109965">
    <property type="protein sequence ID" value="WAJ69228.1"/>
    <property type="molecule type" value="Genomic_DNA"/>
</dbReference>
<evidence type="ECO:0000313" key="2">
    <source>
        <dbReference type="EMBL" id="WAJ69228.1"/>
    </source>
</evidence>
<proteinExistence type="predicted"/>
<dbReference type="RefSeq" id="WP_268073420.1">
    <property type="nucleotide sequence ID" value="NZ_CP109965.1"/>
</dbReference>
<dbReference type="Proteomes" id="UP001163726">
    <property type="component" value="Chromosome"/>
</dbReference>
<reference evidence="2" key="1">
    <citation type="submission" date="2022-10" db="EMBL/GenBank/DDBJ databases">
        <title>Catenovulum adriacola sp. nov. isolated in the Harbour of Susak.</title>
        <authorList>
            <person name="Schoch T."/>
            <person name="Reich S.J."/>
            <person name="Stoeferle S."/>
            <person name="Flaiz M."/>
            <person name="Kazda M."/>
            <person name="Riedel C.U."/>
            <person name="Duerre P."/>
        </authorList>
    </citation>
    <scope>NUCLEOTIDE SEQUENCE</scope>
    <source>
        <strain evidence="2">TS8</strain>
    </source>
</reference>
<evidence type="ECO:0000259" key="1">
    <source>
        <dbReference type="Pfam" id="PF10881"/>
    </source>
</evidence>
<protein>
    <submittedName>
        <fullName evidence="2">DUF2726 domain-containing protein</fullName>
    </submittedName>
</protein>
<name>A0ABY7AHZ9_9ALTE</name>